<dbReference type="AlphaFoldDB" id="A0A840FAV8"/>
<dbReference type="PANTHER" id="PTHR39192:SF1">
    <property type="entry name" value="IRON UPTAKE SYSTEM COMPONENT EFEO"/>
    <property type="match status" value="1"/>
</dbReference>
<dbReference type="EMBL" id="JACIFP010000001">
    <property type="protein sequence ID" value="MBB4137280.1"/>
    <property type="molecule type" value="Genomic_DNA"/>
</dbReference>
<dbReference type="InterPro" id="IPR038352">
    <property type="entry name" value="Imelysin_sf"/>
</dbReference>
<dbReference type="Gene3D" id="1.20.1420.20">
    <property type="entry name" value="M75 peptidase, HXXE motif"/>
    <property type="match status" value="1"/>
</dbReference>
<dbReference type="InterPro" id="IPR034981">
    <property type="entry name" value="Imelysin-like_EfeO/Algp7"/>
</dbReference>
<dbReference type="PROSITE" id="PS51257">
    <property type="entry name" value="PROKAR_LIPOPROTEIN"/>
    <property type="match status" value="1"/>
</dbReference>
<evidence type="ECO:0000313" key="2">
    <source>
        <dbReference type="EMBL" id="MBB4137280.1"/>
    </source>
</evidence>
<dbReference type="RefSeq" id="WP_183372156.1">
    <property type="nucleotide sequence ID" value="NZ_BAABHL010000126.1"/>
</dbReference>
<sequence>MESTGKWVAPTAFGAAAVVAACGVGFYLLQDRSDGSESDTSSTIDLSLGECGAPSRPVSAGPAVFAIHNTSSRPVTVHLADDDSAVYAELEDVGPGVTRPLQVPLGSGAYHFVCLFTERVARNGARFTVAGDVPRGPAARALSVQDLTPATLAYQRWITDRLPRLRTGVAAVETAGDVDSARRAWTDAHHLYETLGAAYGAFGDWDARINGDDGGFARLQAALWGRSPHLDATAAVDLTAAVDGLIADSGALAVAPLDIGLRAHEIIENTIEHTLSGDDDLGAHAALNTADANLIGTRTLLDVLDPLLHERYPELPRTRAALDRARAVTADLAARHGGVALADLPRADRDRLNAAFGELVERLAPVAVITDVRRTR</sequence>
<evidence type="ECO:0000256" key="1">
    <source>
        <dbReference type="SAM" id="Phobius"/>
    </source>
</evidence>
<name>A0A840FAV8_9ACTN</name>
<dbReference type="PANTHER" id="PTHR39192">
    <property type="entry name" value="IRON UPTAKE SYSTEM COMPONENT EFEO"/>
    <property type="match status" value="1"/>
</dbReference>
<accession>A0A840FAV8</accession>
<organism evidence="2 3">
    <name type="scientific">Gordonia humi</name>
    <dbReference type="NCBI Taxonomy" id="686429"/>
    <lineage>
        <taxon>Bacteria</taxon>
        <taxon>Bacillati</taxon>
        <taxon>Actinomycetota</taxon>
        <taxon>Actinomycetes</taxon>
        <taxon>Mycobacteriales</taxon>
        <taxon>Gordoniaceae</taxon>
        <taxon>Gordonia</taxon>
    </lineage>
</organism>
<dbReference type="InterPro" id="IPR050894">
    <property type="entry name" value="EfeM/EfeO_iron_uptake"/>
</dbReference>
<protein>
    <submittedName>
        <fullName evidence="2">Iron uptake system component EfeO</fullName>
    </submittedName>
</protein>
<gene>
    <name evidence="2" type="ORF">BKA16_003832</name>
</gene>
<comment type="caution">
    <text evidence="2">The sequence shown here is derived from an EMBL/GenBank/DDBJ whole genome shotgun (WGS) entry which is preliminary data.</text>
</comment>
<evidence type="ECO:0000313" key="3">
    <source>
        <dbReference type="Proteomes" id="UP000551501"/>
    </source>
</evidence>
<proteinExistence type="predicted"/>
<keyword evidence="1" id="KW-0812">Transmembrane</keyword>
<keyword evidence="3" id="KW-1185">Reference proteome</keyword>
<dbReference type="CDD" id="cd14656">
    <property type="entry name" value="Imelysin-like_EfeO"/>
    <property type="match status" value="1"/>
</dbReference>
<feature type="transmembrane region" description="Helical" evidence="1">
    <location>
        <begin position="7"/>
        <end position="29"/>
    </location>
</feature>
<reference evidence="2 3" key="1">
    <citation type="submission" date="2020-08" db="EMBL/GenBank/DDBJ databases">
        <title>Sequencing the genomes of 1000 actinobacteria strains.</title>
        <authorList>
            <person name="Klenk H.-P."/>
        </authorList>
    </citation>
    <scope>NUCLEOTIDE SEQUENCE [LARGE SCALE GENOMIC DNA]</scope>
    <source>
        <strain evidence="2 3">DSM 45298</strain>
    </source>
</reference>
<dbReference type="Proteomes" id="UP000551501">
    <property type="component" value="Unassembled WGS sequence"/>
</dbReference>
<keyword evidence="1" id="KW-1133">Transmembrane helix</keyword>
<keyword evidence="1" id="KW-0472">Membrane</keyword>